<proteinExistence type="predicted"/>
<dbReference type="InterPro" id="IPR036047">
    <property type="entry name" value="F-box-like_dom_sf"/>
</dbReference>
<name>A0A2Z6LK49_TRISU</name>
<dbReference type="InterPro" id="IPR006527">
    <property type="entry name" value="F-box-assoc_dom_typ1"/>
</dbReference>
<dbReference type="InterPro" id="IPR050796">
    <property type="entry name" value="SCF_F-box_component"/>
</dbReference>
<dbReference type="Gene3D" id="1.20.1280.50">
    <property type="match status" value="1"/>
</dbReference>
<gene>
    <name evidence="2" type="ORF">TSUD_52030</name>
</gene>
<evidence type="ECO:0000259" key="1">
    <source>
        <dbReference type="PROSITE" id="PS50181"/>
    </source>
</evidence>
<dbReference type="EMBL" id="DF973178">
    <property type="protein sequence ID" value="GAU18092.1"/>
    <property type="molecule type" value="Genomic_DNA"/>
</dbReference>
<keyword evidence="3" id="KW-1185">Reference proteome</keyword>
<dbReference type="Pfam" id="PF07734">
    <property type="entry name" value="FBA_1"/>
    <property type="match status" value="1"/>
</dbReference>
<dbReference type="Proteomes" id="UP000242715">
    <property type="component" value="Unassembled WGS sequence"/>
</dbReference>
<feature type="domain" description="F-box" evidence="1">
    <location>
        <begin position="24"/>
        <end position="70"/>
    </location>
</feature>
<dbReference type="OrthoDB" id="1418123at2759"/>
<organism evidence="2 3">
    <name type="scientific">Trifolium subterraneum</name>
    <name type="common">Subterranean clover</name>
    <dbReference type="NCBI Taxonomy" id="3900"/>
    <lineage>
        <taxon>Eukaryota</taxon>
        <taxon>Viridiplantae</taxon>
        <taxon>Streptophyta</taxon>
        <taxon>Embryophyta</taxon>
        <taxon>Tracheophyta</taxon>
        <taxon>Spermatophyta</taxon>
        <taxon>Magnoliopsida</taxon>
        <taxon>eudicotyledons</taxon>
        <taxon>Gunneridae</taxon>
        <taxon>Pentapetalae</taxon>
        <taxon>rosids</taxon>
        <taxon>fabids</taxon>
        <taxon>Fabales</taxon>
        <taxon>Fabaceae</taxon>
        <taxon>Papilionoideae</taxon>
        <taxon>50 kb inversion clade</taxon>
        <taxon>NPAAA clade</taxon>
        <taxon>Hologalegina</taxon>
        <taxon>IRL clade</taxon>
        <taxon>Trifolieae</taxon>
        <taxon>Trifolium</taxon>
    </lineage>
</organism>
<dbReference type="InterPro" id="IPR001810">
    <property type="entry name" value="F-box_dom"/>
</dbReference>
<accession>A0A2Z6LK49</accession>
<dbReference type="SMART" id="SM00256">
    <property type="entry name" value="FBOX"/>
    <property type="match status" value="1"/>
</dbReference>
<sequence length="347" mass="39683">MTAGSKGDGENNCASYQSPMEKTLTPVPPLPFDLVTEILCCIPVNFLLKFCCVCKSWNYLISHDSVFQKKHFHLSTTVHNRLHLILTPRPSASREFLLSDILISSIFNNNLSTITATPLNYPLTPNRGRSFGGVSSRHGIFCFAIDQSSALLFNPSIRKFKLLPPLKSPPQNYYLQTNYTLVYHRFTDNYMIVAVSLDKNRQINVNTHAFGTNYWRRIQNIPYRCRLRGVGISVGDTVNWLLYDVTISSSPLWVILSLDLEEYSCRKLLHPLSNERPDHKMVFQELKGCLCILSQCANYSVWIMKEHGNEQSWTKLLSVPYMTDGRSFAYSRAVYVSEDDQVLMRST</sequence>
<dbReference type="PROSITE" id="PS50181">
    <property type="entry name" value="FBOX"/>
    <property type="match status" value="1"/>
</dbReference>
<evidence type="ECO:0000313" key="3">
    <source>
        <dbReference type="Proteomes" id="UP000242715"/>
    </source>
</evidence>
<dbReference type="PANTHER" id="PTHR31672:SF13">
    <property type="entry name" value="F-BOX PROTEIN CPR30-LIKE"/>
    <property type="match status" value="1"/>
</dbReference>
<dbReference type="CDD" id="cd22157">
    <property type="entry name" value="F-box_AtFBW1-like"/>
    <property type="match status" value="1"/>
</dbReference>
<protein>
    <recommendedName>
        <fullName evidence="1">F-box domain-containing protein</fullName>
    </recommendedName>
</protein>
<dbReference type="PANTHER" id="PTHR31672">
    <property type="entry name" value="BNACNNG10540D PROTEIN"/>
    <property type="match status" value="1"/>
</dbReference>
<dbReference type="Pfam" id="PF00646">
    <property type="entry name" value="F-box"/>
    <property type="match status" value="1"/>
</dbReference>
<evidence type="ECO:0000313" key="2">
    <source>
        <dbReference type="EMBL" id="GAU18092.1"/>
    </source>
</evidence>
<dbReference type="SUPFAM" id="SSF81383">
    <property type="entry name" value="F-box domain"/>
    <property type="match status" value="1"/>
</dbReference>
<reference evidence="3" key="1">
    <citation type="journal article" date="2017" name="Front. Plant Sci.">
        <title>Climate Clever Clovers: New Paradigm to Reduce the Environmental Footprint of Ruminants by Breeding Low Methanogenic Forages Utilizing Haplotype Variation.</title>
        <authorList>
            <person name="Kaur P."/>
            <person name="Appels R."/>
            <person name="Bayer P.E."/>
            <person name="Keeble-Gagnere G."/>
            <person name="Wang J."/>
            <person name="Hirakawa H."/>
            <person name="Shirasawa K."/>
            <person name="Vercoe P."/>
            <person name="Stefanova K."/>
            <person name="Durmic Z."/>
            <person name="Nichols P."/>
            <person name="Revell C."/>
            <person name="Isobe S.N."/>
            <person name="Edwards D."/>
            <person name="Erskine W."/>
        </authorList>
    </citation>
    <scope>NUCLEOTIDE SEQUENCE [LARGE SCALE GENOMIC DNA]</scope>
    <source>
        <strain evidence="3">cv. Daliak</strain>
    </source>
</reference>
<dbReference type="AlphaFoldDB" id="A0A2Z6LK49"/>
<dbReference type="InterPro" id="IPR017451">
    <property type="entry name" value="F-box-assoc_interact_dom"/>
</dbReference>
<dbReference type="NCBIfam" id="TIGR01640">
    <property type="entry name" value="F_box_assoc_1"/>
    <property type="match status" value="1"/>
</dbReference>